<dbReference type="Pfam" id="PF00093">
    <property type="entry name" value="VWC"/>
    <property type="match status" value="3"/>
</dbReference>
<feature type="domain" description="VWFC" evidence="11">
    <location>
        <begin position="692"/>
        <end position="752"/>
    </location>
</feature>
<feature type="compositionally biased region" description="Basic residues" evidence="8">
    <location>
        <begin position="862"/>
        <end position="872"/>
    </location>
</feature>
<evidence type="ECO:0000256" key="9">
    <source>
        <dbReference type="SAM" id="SignalP"/>
    </source>
</evidence>
<feature type="region of interest" description="Disordered" evidence="8">
    <location>
        <begin position="839"/>
        <end position="872"/>
    </location>
</feature>
<feature type="domain" description="EGF-like" evidence="10">
    <location>
        <begin position="391"/>
        <end position="430"/>
    </location>
</feature>
<dbReference type="InterPro" id="IPR018097">
    <property type="entry name" value="EGF_Ca-bd_CS"/>
</dbReference>
<keyword evidence="1 6" id="KW-0245">EGF-like domain</keyword>
<feature type="signal peptide" evidence="9">
    <location>
        <begin position="1"/>
        <end position="16"/>
    </location>
</feature>
<dbReference type="PROSITE" id="PS01186">
    <property type="entry name" value="EGF_2"/>
    <property type="match status" value="4"/>
</dbReference>
<feature type="chain" id="PRO_5031067653" description="Protein kinase C-binding protein NELL2" evidence="9">
    <location>
        <begin position="17"/>
        <end position="872"/>
    </location>
</feature>
<keyword evidence="5" id="KW-0325">Glycoprotein</keyword>
<dbReference type="Gene3D" id="6.20.200.20">
    <property type="match status" value="3"/>
</dbReference>
<reference evidence="12 13" key="1">
    <citation type="submission" date="2020-11" db="EMBL/GenBank/DDBJ databases">
        <authorList>
            <person name="Wallbank WR R."/>
            <person name="Pardo Diaz C."/>
            <person name="Kozak K."/>
            <person name="Martin S."/>
            <person name="Jiggins C."/>
            <person name="Moest M."/>
            <person name="Warren A I."/>
            <person name="Generalovic N T."/>
            <person name="Byers J.R.P. K."/>
            <person name="Montejo-Kovacevich G."/>
            <person name="Yen C E."/>
        </authorList>
    </citation>
    <scope>NUCLEOTIDE SEQUENCE [LARGE SCALE GENOMIC DNA]</scope>
</reference>
<dbReference type="InterPro" id="IPR024731">
    <property type="entry name" value="NELL2-like_EGF"/>
</dbReference>
<dbReference type="PANTHER" id="PTHR24042">
    <property type="entry name" value="NEL HOMOLOG"/>
    <property type="match status" value="1"/>
</dbReference>
<dbReference type="SUPFAM" id="SSF49899">
    <property type="entry name" value="Concanavalin A-like lectins/glucanases"/>
    <property type="match status" value="1"/>
</dbReference>
<evidence type="ECO:0000256" key="5">
    <source>
        <dbReference type="ARBA" id="ARBA00023180"/>
    </source>
</evidence>
<dbReference type="PROSITE" id="PS50026">
    <property type="entry name" value="EGF_3"/>
    <property type="match status" value="6"/>
</dbReference>
<feature type="coiled-coil region" evidence="7">
    <location>
        <begin position="237"/>
        <end position="264"/>
    </location>
</feature>
<evidence type="ECO:0000256" key="1">
    <source>
        <dbReference type="ARBA" id="ARBA00022536"/>
    </source>
</evidence>
<dbReference type="GO" id="GO:0005509">
    <property type="term" value="F:calcium ion binding"/>
    <property type="evidence" value="ECO:0007669"/>
    <property type="project" value="InterPro"/>
</dbReference>
<evidence type="ECO:0000256" key="3">
    <source>
        <dbReference type="ARBA" id="ARBA00022737"/>
    </source>
</evidence>
<feature type="disulfide bond" evidence="6">
    <location>
        <begin position="539"/>
        <end position="548"/>
    </location>
</feature>
<dbReference type="EMBL" id="LR899012">
    <property type="protein sequence ID" value="CAD7089245.1"/>
    <property type="molecule type" value="Genomic_DNA"/>
</dbReference>
<keyword evidence="2 9" id="KW-0732">Signal</keyword>
<dbReference type="InterPro" id="IPR048287">
    <property type="entry name" value="TSPN-like_N"/>
</dbReference>
<organism evidence="12 13">
    <name type="scientific">Hermetia illucens</name>
    <name type="common">Black soldier fly</name>
    <dbReference type="NCBI Taxonomy" id="343691"/>
    <lineage>
        <taxon>Eukaryota</taxon>
        <taxon>Metazoa</taxon>
        <taxon>Ecdysozoa</taxon>
        <taxon>Arthropoda</taxon>
        <taxon>Hexapoda</taxon>
        <taxon>Insecta</taxon>
        <taxon>Pterygota</taxon>
        <taxon>Neoptera</taxon>
        <taxon>Endopterygota</taxon>
        <taxon>Diptera</taxon>
        <taxon>Brachycera</taxon>
        <taxon>Stratiomyomorpha</taxon>
        <taxon>Stratiomyidae</taxon>
        <taxon>Hermetiinae</taxon>
        <taxon>Hermetia</taxon>
    </lineage>
</organism>
<evidence type="ECO:0000313" key="12">
    <source>
        <dbReference type="EMBL" id="CAD7089245.1"/>
    </source>
</evidence>
<feature type="domain" description="VWFC" evidence="11">
    <location>
        <begin position="332"/>
        <end position="390"/>
    </location>
</feature>
<dbReference type="InterPro" id="IPR049883">
    <property type="entry name" value="NOTCH1_EGF-like"/>
</dbReference>
<dbReference type="SMART" id="SM00215">
    <property type="entry name" value="VWC_out"/>
    <property type="match status" value="3"/>
</dbReference>
<keyword evidence="3" id="KW-0677">Repeat</keyword>
<sequence>MTLAILLATIATPIKAHNGDFGIDLLSELNLYNMNISHRGVIVSPGFHNNTMAFRLQTSLRRLIMPEASYHRIVEYIKSSPEFTLTALVRQEKGNSGSIISFSYGPNRYLELESSGKRAEVRFHYTYQTPAGDMLLHTEMFSYQLADDTWHKVALSVSGPEIQLIIDCHPLYKRVNHFIPDRNFSASNIQLFVGQRNLYNHSMFKGYIESAHVIAKPHGYLKQCPHMHEQCPTCAEFSLLQHTIDELEKKFDKLAQRLVATEKIVSHLQECECRISCKINGTTKEDGAEWRDGCKVCKCESGSIICEPPKCEPVTCKYPTYINGSCCPICKKHCYIRGKYFDHGEFYIEQCNNCTCDDGSMRCVKIECPKLNCSPENIIKVKDECCSVCKGDDYCSKGHACHTNATCLNLTTKYTCTCRQGFQGDGFHCSDVDECTAARGSAIGNHCRFNTQCVNVPGSYRCECLSGYRRLDRYNCVEIDECASGQHSCHENANCINTQGSYHCECKEGYSGDGYDCKPVCNQTCLHGGQCSAPNVCTCRMGFIGAACEQDFDECASGLHNCKESSECINMPGWYYCHCKSGYQSLGSECYDIDECERGKHSCHPTATCVNTIGHFECHCPEDKANSECSLNCMFEDSEVPDGSVVSPRNQPCKKCTCRKGVISCEEPKCNCSEWKRSVGRELCCPQCDPNESCRHQELDHVIFKSGERWIYQCQTCECLYGEFDCWKLECPPLMCDNPLPLKPGDCCQRCPDDPCNYLGNLTNSLGHPCTYKGHQYSSGQISYDLASQCTKCDCKDGQLFCSVDYSCTDSDSKPYKVPTAITRTTAFHNCTKDTTNPFDTTSKASARAPKRRMVRQSINNKKSKRQRNHGG</sequence>
<dbReference type="SMART" id="SM00179">
    <property type="entry name" value="EGF_CA"/>
    <property type="match status" value="5"/>
</dbReference>
<dbReference type="Pfam" id="PF12947">
    <property type="entry name" value="EGF_3"/>
    <property type="match status" value="2"/>
</dbReference>
<dbReference type="SMART" id="SM00181">
    <property type="entry name" value="EGF"/>
    <property type="match status" value="6"/>
</dbReference>
<dbReference type="Gene3D" id="2.60.120.200">
    <property type="match status" value="1"/>
</dbReference>
<dbReference type="PROSITE" id="PS50184">
    <property type="entry name" value="VWFC_2"/>
    <property type="match status" value="3"/>
</dbReference>
<evidence type="ECO:0000256" key="6">
    <source>
        <dbReference type="PROSITE-ProRule" id="PRU00076"/>
    </source>
</evidence>
<evidence type="ECO:0008006" key="14">
    <source>
        <dbReference type="Google" id="ProtNLM"/>
    </source>
</evidence>
<feature type="domain" description="EGF-like" evidence="10">
    <location>
        <begin position="551"/>
        <end position="589"/>
    </location>
</feature>
<feature type="domain" description="EGF-like" evidence="10">
    <location>
        <begin position="478"/>
        <end position="518"/>
    </location>
</feature>
<dbReference type="PROSITE" id="PS01187">
    <property type="entry name" value="EGF_CA"/>
    <property type="match status" value="3"/>
</dbReference>
<dbReference type="Proteomes" id="UP000594454">
    <property type="component" value="Chromosome 4"/>
</dbReference>
<keyword evidence="7" id="KW-0175">Coiled coil</keyword>
<dbReference type="SUPFAM" id="SSF57603">
    <property type="entry name" value="FnI-like domain"/>
    <property type="match status" value="3"/>
</dbReference>
<dbReference type="InterPro" id="IPR000152">
    <property type="entry name" value="EGF-type_Asp/Asn_hydroxyl_site"/>
</dbReference>
<keyword evidence="13" id="KW-1185">Reference proteome</keyword>
<dbReference type="SUPFAM" id="SSF57184">
    <property type="entry name" value="Growth factor receptor domain"/>
    <property type="match status" value="2"/>
</dbReference>
<feature type="disulfide bond" evidence="6">
    <location>
        <begin position="521"/>
        <end position="531"/>
    </location>
</feature>
<feature type="domain" description="VWFC" evidence="11">
    <location>
        <begin position="275"/>
        <end position="331"/>
    </location>
</feature>
<dbReference type="GO" id="GO:0008201">
    <property type="term" value="F:heparin binding"/>
    <property type="evidence" value="ECO:0007669"/>
    <property type="project" value="TreeGrafter"/>
</dbReference>
<dbReference type="InterPro" id="IPR009030">
    <property type="entry name" value="Growth_fac_rcpt_cys_sf"/>
</dbReference>
<dbReference type="InterPro" id="IPR001007">
    <property type="entry name" value="VWF_dom"/>
</dbReference>
<feature type="domain" description="EGF-like" evidence="10">
    <location>
        <begin position="592"/>
        <end position="630"/>
    </location>
</feature>
<dbReference type="PROSITE" id="PS01208">
    <property type="entry name" value="VWFC_1"/>
    <property type="match status" value="3"/>
</dbReference>
<evidence type="ECO:0000259" key="10">
    <source>
        <dbReference type="PROSITE" id="PS50026"/>
    </source>
</evidence>
<dbReference type="SMART" id="SM00214">
    <property type="entry name" value="VWC"/>
    <property type="match status" value="4"/>
</dbReference>
<dbReference type="AlphaFoldDB" id="A0A7R8UY20"/>
<dbReference type="Pfam" id="PF07645">
    <property type="entry name" value="EGF_CA"/>
    <property type="match status" value="3"/>
</dbReference>
<evidence type="ECO:0000256" key="4">
    <source>
        <dbReference type="ARBA" id="ARBA00023157"/>
    </source>
</evidence>
<feature type="disulfide bond" evidence="6">
    <location>
        <begin position="620"/>
        <end position="629"/>
    </location>
</feature>
<name>A0A7R8UY20_HERIL</name>
<dbReference type="InterPro" id="IPR013320">
    <property type="entry name" value="ConA-like_dom_sf"/>
</dbReference>
<dbReference type="PROSITE" id="PS00010">
    <property type="entry name" value="ASX_HYDROXYL"/>
    <property type="match status" value="5"/>
</dbReference>
<dbReference type="FunFam" id="2.10.25.10:FF:000038">
    <property type="entry name" value="Fibrillin 2"/>
    <property type="match status" value="5"/>
</dbReference>
<feature type="domain" description="EGF-like" evidence="10">
    <location>
        <begin position="519"/>
        <end position="549"/>
    </location>
</feature>
<dbReference type="OrthoDB" id="283575at2759"/>
<evidence type="ECO:0000313" key="13">
    <source>
        <dbReference type="Proteomes" id="UP000594454"/>
    </source>
</evidence>
<dbReference type="InterPro" id="IPR051586">
    <property type="entry name" value="PKC-binding_NELL"/>
</dbReference>
<comment type="caution">
    <text evidence="6">Lacks conserved residue(s) required for the propagation of feature annotation.</text>
</comment>
<dbReference type="PROSITE" id="PS00022">
    <property type="entry name" value="EGF_1"/>
    <property type="match status" value="1"/>
</dbReference>
<feature type="domain" description="EGF-like" evidence="10">
    <location>
        <begin position="431"/>
        <end position="477"/>
    </location>
</feature>
<evidence type="ECO:0000256" key="2">
    <source>
        <dbReference type="ARBA" id="ARBA00022729"/>
    </source>
</evidence>
<evidence type="ECO:0000256" key="7">
    <source>
        <dbReference type="SAM" id="Coils"/>
    </source>
</evidence>
<dbReference type="InterPro" id="IPR001881">
    <property type="entry name" value="EGF-like_Ca-bd_dom"/>
</dbReference>
<evidence type="ECO:0000259" key="11">
    <source>
        <dbReference type="PROSITE" id="PS50184"/>
    </source>
</evidence>
<protein>
    <recommendedName>
        <fullName evidence="14">Protein kinase C-binding protein NELL2</fullName>
    </recommendedName>
</protein>
<dbReference type="InParanoid" id="A0A7R8UY20"/>
<dbReference type="GO" id="GO:0005615">
    <property type="term" value="C:extracellular space"/>
    <property type="evidence" value="ECO:0007669"/>
    <property type="project" value="TreeGrafter"/>
</dbReference>
<keyword evidence="4 6" id="KW-1015">Disulfide bond</keyword>
<proteinExistence type="predicted"/>
<dbReference type="PANTHER" id="PTHR24042:SF5">
    <property type="entry name" value="EGF-LIKE CALCIUM-BINDING DOMAIN-CONTAINING PROTEIN"/>
    <property type="match status" value="1"/>
</dbReference>
<dbReference type="InterPro" id="IPR000742">
    <property type="entry name" value="EGF"/>
</dbReference>
<gene>
    <name evidence="12" type="ORF">HERILL_LOCUS11812</name>
</gene>
<dbReference type="Gene3D" id="2.10.25.10">
    <property type="entry name" value="Laminin"/>
    <property type="match status" value="6"/>
</dbReference>
<dbReference type="SMART" id="SM00210">
    <property type="entry name" value="TSPN"/>
    <property type="match status" value="1"/>
</dbReference>
<accession>A0A7R8UY20</accession>
<dbReference type="CDD" id="cd00054">
    <property type="entry name" value="EGF_CA"/>
    <property type="match status" value="4"/>
</dbReference>
<evidence type="ECO:0000256" key="8">
    <source>
        <dbReference type="SAM" id="MobiDB-lite"/>
    </source>
</evidence>